<keyword evidence="1" id="KW-1133">Transmembrane helix</keyword>
<name>A0ABT9MTH1_9ACTN</name>
<comment type="caution">
    <text evidence="2">The sequence shown here is derived from an EMBL/GenBank/DDBJ whole genome shotgun (WGS) entry which is preliminary data.</text>
</comment>
<dbReference type="Proteomes" id="UP001240984">
    <property type="component" value="Unassembled WGS sequence"/>
</dbReference>
<evidence type="ECO:0000313" key="3">
    <source>
        <dbReference type="Proteomes" id="UP001240984"/>
    </source>
</evidence>
<feature type="transmembrane region" description="Helical" evidence="1">
    <location>
        <begin position="12"/>
        <end position="36"/>
    </location>
</feature>
<evidence type="ECO:0000256" key="1">
    <source>
        <dbReference type="SAM" id="Phobius"/>
    </source>
</evidence>
<accession>A0ABT9MTH1</accession>
<organism evidence="2 3">
    <name type="scientific">Catenuloplanes nepalensis</name>
    <dbReference type="NCBI Taxonomy" id="587533"/>
    <lineage>
        <taxon>Bacteria</taxon>
        <taxon>Bacillati</taxon>
        <taxon>Actinomycetota</taxon>
        <taxon>Actinomycetes</taxon>
        <taxon>Micromonosporales</taxon>
        <taxon>Micromonosporaceae</taxon>
        <taxon>Catenuloplanes</taxon>
    </lineage>
</organism>
<protein>
    <submittedName>
        <fullName evidence="2">Uncharacterized protein</fullName>
    </submittedName>
</protein>
<sequence length="195" mass="21828">MDSITAFLTSKTGAFAALIAVLALAALLHGVIRPYLIDRRDSRRDRAWLQIAVPEVAEVVSWANSCDLRFTVTNSGGRPAILRSLRLRVNTCEPSSNSQPTRTAAPITVYQHRAELAPGVDLVDIRKRNFGKQLQPLNFDKGETAAFLVKLVSRTPHRYGLRVEALWYDSENVSIERLTHTEYVTVDFPKKTIPN</sequence>
<proteinExistence type="predicted"/>
<gene>
    <name evidence="2" type="ORF">J2S43_003251</name>
</gene>
<dbReference type="RefSeq" id="WP_306829978.1">
    <property type="nucleotide sequence ID" value="NZ_JAUSRA010000001.1"/>
</dbReference>
<reference evidence="2 3" key="1">
    <citation type="submission" date="2023-07" db="EMBL/GenBank/DDBJ databases">
        <title>Sequencing the genomes of 1000 actinobacteria strains.</title>
        <authorList>
            <person name="Klenk H.-P."/>
        </authorList>
    </citation>
    <scope>NUCLEOTIDE SEQUENCE [LARGE SCALE GENOMIC DNA]</scope>
    <source>
        <strain evidence="2 3">DSM 44710</strain>
    </source>
</reference>
<keyword evidence="1" id="KW-0812">Transmembrane</keyword>
<dbReference type="EMBL" id="JAUSRA010000001">
    <property type="protein sequence ID" value="MDP9794739.1"/>
    <property type="molecule type" value="Genomic_DNA"/>
</dbReference>
<keyword evidence="1" id="KW-0472">Membrane</keyword>
<keyword evidence="3" id="KW-1185">Reference proteome</keyword>
<evidence type="ECO:0000313" key="2">
    <source>
        <dbReference type="EMBL" id="MDP9794739.1"/>
    </source>
</evidence>